<evidence type="ECO:0000256" key="1">
    <source>
        <dbReference type="ARBA" id="ARBA00000085"/>
    </source>
</evidence>
<keyword evidence="10" id="KW-1185">Reference proteome</keyword>
<dbReference type="InterPro" id="IPR050351">
    <property type="entry name" value="BphY/WalK/GraS-like"/>
</dbReference>
<dbReference type="SUPFAM" id="SSF55874">
    <property type="entry name" value="ATPase domain of HSP90 chaperone/DNA topoisomerase II/histidine kinase"/>
    <property type="match status" value="1"/>
</dbReference>
<dbReference type="Gene3D" id="3.30.450.20">
    <property type="entry name" value="PAS domain"/>
    <property type="match status" value="1"/>
</dbReference>
<dbReference type="GO" id="GO:0007234">
    <property type="term" value="P:osmosensory signaling via phosphorelay pathway"/>
    <property type="evidence" value="ECO:0007669"/>
    <property type="project" value="TreeGrafter"/>
</dbReference>
<dbReference type="Pfam" id="PF00512">
    <property type="entry name" value="HisKA"/>
    <property type="match status" value="1"/>
</dbReference>
<evidence type="ECO:0000256" key="4">
    <source>
        <dbReference type="ARBA" id="ARBA00022679"/>
    </source>
</evidence>
<dbReference type="GO" id="GO:0030295">
    <property type="term" value="F:protein kinase activator activity"/>
    <property type="evidence" value="ECO:0007669"/>
    <property type="project" value="TreeGrafter"/>
</dbReference>
<dbReference type="SMART" id="SM00388">
    <property type="entry name" value="HisKA"/>
    <property type="match status" value="1"/>
</dbReference>
<dbReference type="Pfam" id="PF08448">
    <property type="entry name" value="PAS_4"/>
    <property type="match status" value="1"/>
</dbReference>
<dbReference type="OrthoDB" id="9787818at2"/>
<dbReference type="SMART" id="SM00387">
    <property type="entry name" value="HATPase_c"/>
    <property type="match status" value="1"/>
</dbReference>
<dbReference type="InterPro" id="IPR003661">
    <property type="entry name" value="HisK_dim/P_dom"/>
</dbReference>
<feature type="domain" description="Response regulatory" evidence="8">
    <location>
        <begin position="9"/>
        <end position="126"/>
    </location>
</feature>
<dbReference type="PANTHER" id="PTHR42878">
    <property type="entry name" value="TWO-COMPONENT HISTIDINE KINASE"/>
    <property type="match status" value="1"/>
</dbReference>
<evidence type="ECO:0000256" key="6">
    <source>
        <dbReference type="PROSITE-ProRule" id="PRU00169"/>
    </source>
</evidence>
<dbReference type="InterPro" id="IPR013656">
    <property type="entry name" value="PAS_4"/>
</dbReference>
<dbReference type="InterPro" id="IPR035965">
    <property type="entry name" value="PAS-like_dom_sf"/>
</dbReference>
<dbReference type="InterPro" id="IPR005467">
    <property type="entry name" value="His_kinase_dom"/>
</dbReference>
<dbReference type="InterPro" id="IPR003594">
    <property type="entry name" value="HATPase_dom"/>
</dbReference>
<keyword evidence="3 6" id="KW-0597">Phosphoprotein</keyword>
<dbReference type="Pfam" id="PF00072">
    <property type="entry name" value="Response_reg"/>
    <property type="match status" value="1"/>
</dbReference>
<sequence length="545" mass="61015">MLDTPPPASILLVDDMPANLVALEALLSGYGHRLVRAASGHEALRCALLEDFAVILMDVRLGDMSGIDVTAMLRDRERTRHTPVLLMTAASGDDRELLEGYAHGAVDYLRKPLVAEVLRAKVSVFVDLYRARGAVKRQEELLRAREREALESAHRERLHHLLMQAPASIAILRGPDFIYDFANPLYERIVGRPVRLGKPLREVLPEVAAQPGEMERLRQVLTTGQPFEGHELVSKWDRHGTGTLTEGYFNVFFQPVRDEQGRVTGVLTFAVEVTEQVLARHKLEGLAHELNQLNAGLEHRVRERTSQLQEALQELESFSYSVSHDLRAPLRHITGFAQLMERRSGPMLDDTSRTYLKTIITAAQQGGTLVDDLLSFSRMGRAELRQSRVSLQELVGEVRRELDADTHGRSIEWRIGSLPVVQADAALLRQVIRNLIGNAMKYTRPKSQAVIEVGSREVPGAVEVWVRDNGVGFQMQYVDKLFGVFQRLHTVEEFEGTGIGLANVRRIIARHGGRTWAEGAVGQGATFYFSLPCAAPDMKDEPRRD</sequence>
<dbReference type="RefSeq" id="WP_052420098.1">
    <property type="nucleotide sequence ID" value="NZ_JMCB01000006.1"/>
</dbReference>
<dbReference type="InterPro" id="IPR036097">
    <property type="entry name" value="HisK_dim/P_sf"/>
</dbReference>
<name>A0A085WM36_9BACT</name>
<dbReference type="CDD" id="cd00082">
    <property type="entry name" value="HisKA"/>
    <property type="match status" value="1"/>
</dbReference>
<dbReference type="PROSITE" id="PS50109">
    <property type="entry name" value="HIS_KIN"/>
    <property type="match status" value="1"/>
</dbReference>
<feature type="modified residue" description="4-aspartylphosphate" evidence="6">
    <location>
        <position position="58"/>
    </location>
</feature>
<organism evidence="9 10">
    <name type="scientific">Hyalangium minutum</name>
    <dbReference type="NCBI Taxonomy" id="394096"/>
    <lineage>
        <taxon>Bacteria</taxon>
        <taxon>Pseudomonadati</taxon>
        <taxon>Myxococcota</taxon>
        <taxon>Myxococcia</taxon>
        <taxon>Myxococcales</taxon>
        <taxon>Cystobacterineae</taxon>
        <taxon>Archangiaceae</taxon>
        <taxon>Hyalangium</taxon>
    </lineage>
</organism>
<accession>A0A085WM36</accession>
<dbReference type="SUPFAM" id="SSF52172">
    <property type="entry name" value="CheY-like"/>
    <property type="match status" value="1"/>
</dbReference>
<dbReference type="GO" id="GO:0000155">
    <property type="term" value="F:phosphorelay sensor kinase activity"/>
    <property type="evidence" value="ECO:0007669"/>
    <property type="project" value="InterPro"/>
</dbReference>
<dbReference type="Gene3D" id="1.10.287.130">
    <property type="match status" value="1"/>
</dbReference>
<keyword evidence="5 9" id="KW-0418">Kinase</keyword>
<dbReference type="PRINTS" id="PR00344">
    <property type="entry name" value="BCTRLSENSOR"/>
</dbReference>
<evidence type="ECO:0000259" key="8">
    <source>
        <dbReference type="PROSITE" id="PS50110"/>
    </source>
</evidence>
<dbReference type="SMART" id="SM00448">
    <property type="entry name" value="REC"/>
    <property type="match status" value="1"/>
</dbReference>
<evidence type="ECO:0000313" key="10">
    <source>
        <dbReference type="Proteomes" id="UP000028725"/>
    </source>
</evidence>
<dbReference type="InterPro" id="IPR001789">
    <property type="entry name" value="Sig_transdc_resp-reg_receiver"/>
</dbReference>
<dbReference type="Gene3D" id="3.30.565.10">
    <property type="entry name" value="Histidine kinase-like ATPase, C-terminal domain"/>
    <property type="match status" value="1"/>
</dbReference>
<dbReference type="FunFam" id="3.30.565.10:FF:000006">
    <property type="entry name" value="Sensor histidine kinase WalK"/>
    <property type="match status" value="1"/>
</dbReference>
<dbReference type="PROSITE" id="PS50110">
    <property type="entry name" value="RESPONSE_REGULATORY"/>
    <property type="match status" value="1"/>
</dbReference>
<dbReference type="Gene3D" id="3.40.50.2300">
    <property type="match status" value="1"/>
</dbReference>
<dbReference type="EMBL" id="JMCB01000006">
    <property type="protein sequence ID" value="KFE68749.1"/>
    <property type="molecule type" value="Genomic_DNA"/>
</dbReference>
<evidence type="ECO:0000256" key="2">
    <source>
        <dbReference type="ARBA" id="ARBA00012438"/>
    </source>
</evidence>
<evidence type="ECO:0000256" key="3">
    <source>
        <dbReference type="ARBA" id="ARBA00022553"/>
    </source>
</evidence>
<dbReference type="PANTHER" id="PTHR42878:SF15">
    <property type="entry name" value="BACTERIOPHYTOCHROME"/>
    <property type="match status" value="1"/>
</dbReference>
<dbReference type="AlphaFoldDB" id="A0A085WM36"/>
<proteinExistence type="predicted"/>
<reference evidence="9 10" key="1">
    <citation type="submission" date="2014-04" db="EMBL/GenBank/DDBJ databases">
        <title>Genome assembly of Hyalangium minutum DSM 14724.</title>
        <authorList>
            <person name="Sharma G."/>
            <person name="Subramanian S."/>
        </authorList>
    </citation>
    <scope>NUCLEOTIDE SEQUENCE [LARGE SCALE GENOMIC DNA]</scope>
    <source>
        <strain evidence="9 10">DSM 14724</strain>
    </source>
</reference>
<dbReference type="STRING" id="394096.DB31_7986"/>
<comment type="catalytic activity">
    <reaction evidence="1">
        <text>ATP + protein L-histidine = ADP + protein N-phospho-L-histidine.</text>
        <dbReference type="EC" id="2.7.13.3"/>
    </reaction>
</comment>
<keyword evidence="4" id="KW-0808">Transferase</keyword>
<gene>
    <name evidence="9" type="ORF">DB31_7986</name>
</gene>
<dbReference type="SUPFAM" id="SSF47384">
    <property type="entry name" value="Homodimeric domain of signal transducing histidine kinase"/>
    <property type="match status" value="1"/>
</dbReference>
<dbReference type="Pfam" id="PF02518">
    <property type="entry name" value="HATPase_c"/>
    <property type="match status" value="1"/>
</dbReference>
<dbReference type="GO" id="GO:0000156">
    <property type="term" value="F:phosphorelay response regulator activity"/>
    <property type="evidence" value="ECO:0007669"/>
    <property type="project" value="TreeGrafter"/>
</dbReference>
<evidence type="ECO:0000256" key="5">
    <source>
        <dbReference type="ARBA" id="ARBA00022777"/>
    </source>
</evidence>
<dbReference type="SUPFAM" id="SSF55785">
    <property type="entry name" value="PYP-like sensor domain (PAS domain)"/>
    <property type="match status" value="1"/>
</dbReference>
<protein>
    <recommendedName>
        <fullName evidence="2">histidine kinase</fullName>
        <ecNumber evidence="2">2.7.13.3</ecNumber>
    </recommendedName>
</protein>
<feature type="domain" description="Histidine kinase" evidence="7">
    <location>
        <begin position="321"/>
        <end position="535"/>
    </location>
</feature>
<dbReference type="InterPro" id="IPR011006">
    <property type="entry name" value="CheY-like_superfamily"/>
</dbReference>
<dbReference type="InterPro" id="IPR036890">
    <property type="entry name" value="HATPase_C_sf"/>
</dbReference>
<evidence type="ECO:0000313" key="9">
    <source>
        <dbReference type="EMBL" id="KFE68749.1"/>
    </source>
</evidence>
<dbReference type="InterPro" id="IPR004358">
    <property type="entry name" value="Sig_transdc_His_kin-like_C"/>
</dbReference>
<dbReference type="Proteomes" id="UP000028725">
    <property type="component" value="Unassembled WGS sequence"/>
</dbReference>
<dbReference type="EC" id="2.7.13.3" evidence="2"/>
<evidence type="ECO:0000259" key="7">
    <source>
        <dbReference type="PROSITE" id="PS50109"/>
    </source>
</evidence>
<comment type="caution">
    <text evidence="9">The sequence shown here is derived from an EMBL/GenBank/DDBJ whole genome shotgun (WGS) entry which is preliminary data.</text>
</comment>